<dbReference type="RefSeq" id="WP_064026714.1">
    <property type="nucleotide sequence ID" value="NZ_LUUK01000089.1"/>
</dbReference>
<keyword evidence="2" id="KW-1185">Reference proteome</keyword>
<gene>
    <name evidence="1" type="ORF">A1355_02470</name>
</gene>
<proteinExistence type="predicted"/>
<protein>
    <recommendedName>
        <fullName evidence="3">Lipoprotein</fullName>
    </recommendedName>
</protein>
<evidence type="ECO:0000313" key="2">
    <source>
        <dbReference type="Proteomes" id="UP000077628"/>
    </source>
</evidence>
<dbReference type="OrthoDB" id="9899887at2"/>
<dbReference type="AlphaFoldDB" id="A0A177NV31"/>
<name>A0A177NV31_9GAMM</name>
<evidence type="ECO:0000313" key="1">
    <source>
        <dbReference type="EMBL" id="OAI21908.1"/>
    </source>
</evidence>
<dbReference type="EMBL" id="LUUK01000089">
    <property type="protein sequence ID" value="OAI21908.1"/>
    <property type="molecule type" value="Genomic_DNA"/>
</dbReference>
<reference evidence="2" key="1">
    <citation type="submission" date="2016-03" db="EMBL/GenBank/DDBJ databases">
        <authorList>
            <person name="Heylen K."/>
            <person name="De Vos P."/>
            <person name="Vekeman B."/>
        </authorList>
    </citation>
    <scope>NUCLEOTIDE SEQUENCE [LARGE SCALE GENOMIC DNA]</scope>
    <source>
        <strain evidence="2">R-45383</strain>
    </source>
</reference>
<comment type="caution">
    <text evidence="1">The sequence shown here is derived from an EMBL/GenBank/DDBJ whole genome shotgun (WGS) entry which is preliminary data.</text>
</comment>
<organism evidence="1 2">
    <name type="scientific">Methylomonas koyamae</name>
    <dbReference type="NCBI Taxonomy" id="702114"/>
    <lineage>
        <taxon>Bacteria</taxon>
        <taxon>Pseudomonadati</taxon>
        <taxon>Pseudomonadota</taxon>
        <taxon>Gammaproteobacteria</taxon>
        <taxon>Methylococcales</taxon>
        <taxon>Methylococcaceae</taxon>
        <taxon>Methylomonas</taxon>
    </lineage>
</organism>
<dbReference type="Proteomes" id="UP000077628">
    <property type="component" value="Unassembled WGS sequence"/>
</dbReference>
<sequence length="213" mass="24267">MAGNVRRHAAVFALCLLGGVTGCASHIQLTQDANEKARNYAACREKANSLYAVTPRYPTRSRYPWRTYSPNTPAFRFNQGDYLEDGDLDVAAVGKLPCFRQMPPAGVVVDDRIWDQIMREREFLTPEEYFALRQSCGDKYQYLDECPQYQIRADLCQAQGRNCKLDVENLTGEDKKAAVNAYLRSLLVKTLRKEGRIDHKGRVIRGHVPNYLD</sequence>
<accession>A0A177NV31</accession>
<evidence type="ECO:0008006" key="3">
    <source>
        <dbReference type="Google" id="ProtNLM"/>
    </source>
</evidence>
<dbReference type="PROSITE" id="PS51257">
    <property type="entry name" value="PROKAR_LIPOPROTEIN"/>
    <property type="match status" value="1"/>
</dbReference>